<dbReference type="InterPro" id="IPR000617">
    <property type="entry name" value="Napin/2SS/CON"/>
</dbReference>
<dbReference type="SMART" id="SM00499">
    <property type="entry name" value="AAI"/>
    <property type="match status" value="1"/>
</dbReference>
<evidence type="ECO:0000256" key="4">
    <source>
        <dbReference type="SAM" id="SignalP"/>
    </source>
</evidence>
<evidence type="ECO:0000259" key="5">
    <source>
        <dbReference type="SMART" id="SM00499"/>
    </source>
</evidence>
<comment type="similarity">
    <text evidence="1">Belongs to the 2S seed storage albumins family.</text>
</comment>
<dbReference type="SUPFAM" id="SSF47699">
    <property type="entry name" value="Bifunctional inhibitor/lipid-transfer protein/seed storage 2S albumin"/>
    <property type="match status" value="1"/>
</dbReference>
<dbReference type="InterPro" id="IPR016140">
    <property type="entry name" value="Bifunc_inhib/LTP/seed_store"/>
</dbReference>
<evidence type="ECO:0000256" key="1">
    <source>
        <dbReference type="ARBA" id="ARBA00008262"/>
    </source>
</evidence>
<name>A0A1V0JB85_GAIPU</name>
<dbReference type="PANTHER" id="PTHR35496">
    <property type="entry name" value="2S SEED STORAGE PROTEIN 1-RELATED"/>
    <property type="match status" value="1"/>
</dbReference>
<feature type="chain" id="PRO_5012730787" evidence="4">
    <location>
        <begin position="22"/>
        <end position="182"/>
    </location>
</feature>
<dbReference type="GO" id="GO:0045735">
    <property type="term" value="F:nutrient reservoir activity"/>
    <property type="evidence" value="ECO:0007669"/>
    <property type="project" value="UniProtKB-KW"/>
</dbReference>
<feature type="signal peptide" evidence="4">
    <location>
        <begin position="1"/>
        <end position="21"/>
    </location>
</feature>
<reference evidence="6" key="1">
    <citation type="journal article" date="2017" name="Mol. Biol. Evol.">
        <title>Stepwise evolution of a buried inhibitor peptide over 45 million years.</title>
        <authorList>
            <person name="Jayasena A.S."/>
            <person name="Fisher M.F."/>
            <person name="Panero J.L."/>
            <person name="Secco D."/>
            <person name="Bernath-Levin K."/>
            <person name="Berkowitz O."/>
            <person name="Taylor N.L."/>
            <person name="Schilling E.E."/>
            <person name="Whelan J."/>
            <person name="Mylne J.S."/>
        </authorList>
    </citation>
    <scope>NUCLEOTIDE SEQUENCE</scope>
    <source>
        <strain evidence="6">JM8469</strain>
    </source>
</reference>
<dbReference type="Pfam" id="PF00234">
    <property type="entry name" value="Tryp_alpha_amyl"/>
    <property type="match status" value="1"/>
</dbReference>
<feature type="domain" description="Bifunctional inhibitor/plant lipid transfer protein/seed storage helical" evidence="5">
    <location>
        <begin position="90"/>
        <end position="174"/>
    </location>
</feature>
<evidence type="ECO:0000256" key="2">
    <source>
        <dbReference type="ARBA" id="ARBA00022761"/>
    </source>
</evidence>
<protein>
    <submittedName>
        <fullName evidence="6">PawS1a</fullName>
    </submittedName>
</protein>
<evidence type="ECO:0000313" key="6">
    <source>
        <dbReference type="EMBL" id="ARD06094.1"/>
    </source>
</evidence>
<dbReference type="AlphaFoldDB" id="A0A1V0JB85"/>
<keyword evidence="2" id="KW-0758">Storage protein</keyword>
<keyword evidence="4" id="KW-0732">Signal</keyword>
<dbReference type="EMBL" id="KY078375">
    <property type="protein sequence ID" value="ARD06094.1"/>
    <property type="molecule type" value="Genomic_DNA"/>
</dbReference>
<sequence precursor="true">MTKVAALVVLAFATIVAAVSGYRTTITTTITNGRGGRVCTGWGACLPDGLDNGRSATTTTTIEDNSTGGTVCTLVPFPFCFPDGLDNPTCSQMAELKHCQMHLQQQGSEQQHLGLCCNQLQQLVKEECQCEAIKQVVQQASAQLQSAGKQQQHMLLTKAQKLPNQCNLKVHKSCPILRIPTY</sequence>
<dbReference type="InterPro" id="IPR036312">
    <property type="entry name" value="Bifun_inhib/LTP/seed_sf"/>
</dbReference>
<evidence type="ECO:0000256" key="3">
    <source>
        <dbReference type="ARBA" id="ARBA00023129"/>
    </source>
</evidence>
<dbReference type="PANTHER" id="PTHR35496:SF4">
    <property type="entry name" value="2S SULFUR-RICH SEED STORAGE PROTEIN 2-LIKE"/>
    <property type="match status" value="1"/>
</dbReference>
<dbReference type="Gene3D" id="1.10.110.10">
    <property type="entry name" value="Plant lipid-transfer and hydrophobic proteins"/>
    <property type="match status" value="1"/>
</dbReference>
<accession>A0A1V0JB85</accession>
<keyword evidence="3" id="KW-0708">Seed storage protein</keyword>
<dbReference type="CDD" id="cd00261">
    <property type="entry name" value="AAI_SS"/>
    <property type="match status" value="1"/>
</dbReference>
<organism evidence="6">
    <name type="scientific">Gaillardia pulchella</name>
    <name type="common">Indian blanket</name>
    <dbReference type="NCBI Taxonomy" id="128738"/>
    <lineage>
        <taxon>Eukaryota</taxon>
        <taxon>Viridiplantae</taxon>
        <taxon>Streptophyta</taxon>
        <taxon>Embryophyta</taxon>
        <taxon>Tracheophyta</taxon>
        <taxon>Spermatophyta</taxon>
        <taxon>Magnoliopsida</taxon>
        <taxon>eudicotyledons</taxon>
        <taxon>Gunneridae</taxon>
        <taxon>Pentapetalae</taxon>
        <taxon>asterids</taxon>
        <taxon>campanulids</taxon>
        <taxon>Asterales</taxon>
        <taxon>Asteraceae</taxon>
        <taxon>Asteroideae</taxon>
        <taxon>Heliantheae alliance</taxon>
        <taxon>Helenieae</taxon>
        <taxon>Gaillardiinae</taxon>
        <taxon>Gaillardia</taxon>
    </lineage>
</organism>
<proteinExistence type="inferred from homology"/>